<reference evidence="2 3" key="2">
    <citation type="submission" date="2020-04" db="EMBL/GenBank/DDBJ databases">
        <authorList>
            <person name="Fomenkov A."/>
            <person name="Anton B.P."/>
            <person name="Roberts R.J."/>
        </authorList>
    </citation>
    <scope>NUCLEOTIDE SEQUENCE [LARGE SCALE GENOMIC DNA]</scope>
    <source>
        <strain evidence="2 3">S2</strain>
    </source>
</reference>
<feature type="transmembrane region" description="Helical" evidence="1">
    <location>
        <begin position="178"/>
        <end position="199"/>
    </location>
</feature>
<feature type="transmembrane region" description="Helical" evidence="1">
    <location>
        <begin position="111"/>
        <end position="135"/>
    </location>
</feature>
<protein>
    <submittedName>
        <fullName evidence="2">DUF624 domain-containing protein</fullName>
    </submittedName>
</protein>
<dbReference type="InterPro" id="IPR006938">
    <property type="entry name" value="DUF624"/>
</dbReference>
<keyword evidence="1" id="KW-1133">Transmembrane helix</keyword>
<evidence type="ECO:0000256" key="1">
    <source>
        <dbReference type="SAM" id="Phobius"/>
    </source>
</evidence>
<feature type="transmembrane region" description="Helical" evidence="1">
    <location>
        <begin position="147"/>
        <end position="172"/>
    </location>
</feature>
<feature type="transmembrane region" description="Helical" evidence="1">
    <location>
        <begin position="21"/>
        <end position="41"/>
    </location>
</feature>
<feature type="transmembrane region" description="Helical" evidence="1">
    <location>
        <begin position="80"/>
        <end position="99"/>
    </location>
</feature>
<name>A0A6H1P9N2_PRIMG</name>
<dbReference type="EMBL" id="CP051128">
    <property type="protein sequence ID" value="QIZ10320.1"/>
    <property type="molecule type" value="Genomic_DNA"/>
</dbReference>
<sequence>MVKSSFIDWINKLSKYIMNLMYVNFLWLLFSLLGLIIIGFFPSTVAMFTVVRKWVLGESGIPIFEIFWSSYRKQFLKSNLLGYSLSIIGIVFYTDLFFLQQVENNLLQILYIPALFLTLLYLLTLLFVIPIFVHYDVKGFQIIKNAIYISIISPISIIKMVLSLVIIGYLMITFPALWVLFSGSVSSYFIMRIANSAFLKYEQKRNKIVNELLGN</sequence>
<organism evidence="2 3">
    <name type="scientific">Priestia megaterium</name>
    <name type="common">Bacillus megaterium</name>
    <dbReference type="NCBI Taxonomy" id="1404"/>
    <lineage>
        <taxon>Bacteria</taxon>
        <taxon>Bacillati</taxon>
        <taxon>Bacillota</taxon>
        <taxon>Bacilli</taxon>
        <taxon>Bacillales</taxon>
        <taxon>Bacillaceae</taxon>
        <taxon>Priestia</taxon>
    </lineage>
</organism>
<keyword evidence="1" id="KW-0472">Membrane</keyword>
<dbReference type="AlphaFoldDB" id="A0A6H1P9N2"/>
<proteinExistence type="predicted"/>
<accession>A0A6H1P9N2</accession>
<evidence type="ECO:0000313" key="3">
    <source>
        <dbReference type="Proteomes" id="UP000501868"/>
    </source>
</evidence>
<dbReference type="Proteomes" id="UP000501868">
    <property type="component" value="Chromosome"/>
</dbReference>
<reference evidence="2 3" key="1">
    <citation type="submission" date="2020-04" db="EMBL/GenBank/DDBJ databases">
        <title>Genome-Wide Identification of 5-Methylcytosine Sites in Bacterial Genomes By High-Throughput Sequencing of MspJI Restriction Fragments.</title>
        <authorList>
            <person name="Wu V."/>
        </authorList>
    </citation>
    <scope>NUCLEOTIDE SEQUENCE [LARGE SCALE GENOMIC DNA]</scope>
    <source>
        <strain evidence="2 3">S2</strain>
    </source>
</reference>
<gene>
    <name evidence="2" type="ORF">HFZ78_29425</name>
</gene>
<keyword evidence="1" id="KW-0812">Transmembrane</keyword>
<dbReference type="Pfam" id="PF04854">
    <property type="entry name" value="DUF624"/>
    <property type="match status" value="1"/>
</dbReference>
<evidence type="ECO:0000313" key="2">
    <source>
        <dbReference type="EMBL" id="QIZ10320.1"/>
    </source>
</evidence>